<evidence type="ECO:0000259" key="1">
    <source>
        <dbReference type="Pfam" id="PF13701"/>
    </source>
</evidence>
<protein>
    <submittedName>
        <fullName evidence="2">Transposase DDE domain</fullName>
    </submittedName>
</protein>
<name>A0AAX2GZI0_9FLAO</name>
<sequence>MIVRRKLDKIPDAIGKTLSLFPEDELYRNYKYSAYVTNLNVGMTEVWKLYRMRGDAENRIKELKADFGADSFNLNSFYGTEIALILSMLSYNLMSIFRLFVLQEKTQRTLSTLRFRTFNIGAYFQRIKGELKLVIALVKRRRKWFSSLWNYPFELPLEISTA</sequence>
<feature type="domain" description="Transposase DDE" evidence="1">
    <location>
        <begin position="35"/>
        <end position="139"/>
    </location>
</feature>
<dbReference type="SUPFAM" id="SSF53098">
    <property type="entry name" value="Ribonuclease H-like"/>
    <property type="match status" value="1"/>
</dbReference>
<dbReference type="AlphaFoldDB" id="A0AAX2GZI0"/>
<reference evidence="2 3" key="1">
    <citation type="submission" date="2017-06" db="EMBL/GenBank/DDBJ databases">
        <authorList>
            <consortium name="Pathogen Informatics"/>
        </authorList>
    </citation>
    <scope>NUCLEOTIDE SEQUENCE [LARGE SCALE GENOMIC DNA]</scope>
    <source>
        <strain evidence="2 3">NCTC12947</strain>
    </source>
</reference>
<evidence type="ECO:0000313" key="2">
    <source>
        <dbReference type="EMBL" id="SNV13994.1"/>
    </source>
</evidence>
<accession>A0AAX2GZI0</accession>
<dbReference type="Proteomes" id="UP000215539">
    <property type="component" value="Chromosome 1"/>
</dbReference>
<dbReference type="InterPro" id="IPR012337">
    <property type="entry name" value="RNaseH-like_sf"/>
</dbReference>
<organism evidence="2 3">
    <name type="scientific">Capnocytophaga haemolytica</name>
    <dbReference type="NCBI Taxonomy" id="45243"/>
    <lineage>
        <taxon>Bacteria</taxon>
        <taxon>Pseudomonadati</taxon>
        <taxon>Bacteroidota</taxon>
        <taxon>Flavobacteriia</taxon>
        <taxon>Flavobacteriales</taxon>
        <taxon>Flavobacteriaceae</taxon>
        <taxon>Capnocytophaga</taxon>
    </lineage>
</organism>
<dbReference type="RefSeq" id="WP_231909895.1">
    <property type="nucleotide sequence ID" value="NZ_CP014227.1"/>
</dbReference>
<gene>
    <name evidence="2" type="ORF">SAMEA44541418_01820</name>
</gene>
<dbReference type="Pfam" id="PF13701">
    <property type="entry name" value="DDE_Tnp_1_4"/>
    <property type="match status" value="1"/>
</dbReference>
<proteinExistence type="predicted"/>
<dbReference type="InterPro" id="IPR025668">
    <property type="entry name" value="Tnp_DDE_dom"/>
</dbReference>
<dbReference type="EMBL" id="LT906449">
    <property type="protein sequence ID" value="SNV13994.1"/>
    <property type="molecule type" value="Genomic_DNA"/>
</dbReference>
<evidence type="ECO:0000313" key="3">
    <source>
        <dbReference type="Proteomes" id="UP000215539"/>
    </source>
</evidence>